<feature type="chain" id="PRO_5045726296" evidence="1">
    <location>
        <begin position="30"/>
        <end position="190"/>
    </location>
</feature>
<evidence type="ECO:0000256" key="1">
    <source>
        <dbReference type="SAM" id="SignalP"/>
    </source>
</evidence>
<dbReference type="RefSeq" id="WP_195771332.1">
    <property type="nucleotide sequence ID" value="NZ_VTDN01000002.1"/>
</dbReference>
<sequence length="190" mass="21309">MLNIKKAMIRCLSIVSLFCLIASTSIVNAADLKFADDGEVGFFIKKLGMKVIDADFQQVESNIRFDPNHLDQTQIHFVIQVDSIDLSNSTLHDMLLSEDLFDVAKYKEITFDSTQIQSLGSNKYNVFGNLTIKGKTRQVVFYTTIEPDSDGTFDFKAATQIQTKNFAMQSKFGSLTDHVDIFVDGSLVKK</sequence>
<dbReference type="PANTHER" id="PTHR34406">
    <property type="entry name" value="PROTEIN YCEI"/>
    <property type="match status" value="1"/>
</dbReference>
<feature type="domain" description="Lipid/polyisoprenoid-binding YceI-like" evidence="2">
    <location>
        <begin position="31"/>
        <end position="188"/>
    </location>
</feature>
<dbReference type="InterPro" id="IPR007372">
    <property type="entry name" value="Lipid/polyisoprenoid-bd_YceI"/>
</dbReference>
<dbReference type="EMBL" id="VTDN01000002">
    <property type="protein sequence ID" value="MEB5475870.1"/>
    <property type="molecule type" value="Genomic_DNA"/>
</dbReference>
<dbReference type="Pfam" id="PF04264">
    <property type="entry name" value="YceI"/>
    <property type="match status" value="1"/>
</dbReference>
<keyword evidence="1" id="KW-0732">Signal</keyword>
<evidence type="ECO:0000313" key="4">
    <source>
        <dbReference type="Proteomes" id="UP001339883"/>
    </source>
</evidence>
<keyword evidence="4" id="KW-1185">Reference proteome</keyword>
<accession>A0ABU6DQ87</accession>
<reference evidence="3 4" key="1">
    <citation type="submission" date="2019-08" db="EMBL/GenBank/DDBJ databases">
        <title>Five species of Acinetobacter isolated from floral nectar and animal pollinators.</title>
        <authorList>
            <person name="Hendry T.A."/>
        </authorList>
    </citation>
    <scope>NUCLEOTIDE SEQUENCE [LARGE SCALE GENOMIC DNA]</scope>
    <source>
        <strain evidence="3 4">MD18.27</strain>
    </source>
</reference>
<dbReference type="InterPro" id="IPR036761">
    <property type="entry name" value="TTHA0802/YceI-like_sf"/>
</dbReference>
<comment type="caution">
    <text evidence="3">The sequence shown here is derived from an EMBL/GenBank/DDBJ whole genome shotgun (WGS) entry which is preliminary data.</text>
</comment>
<dbReference type="Proteomes" id="UP001339883">
    <property type="component" value="Unassembled WGS sequence"/>
</dbReference>
<proteinExistence type="predicted"/>
<feature type="signal peptide" evidence="1">
    <location>
        <begin position="1"/>
        <end position="29"/>
    </location>
</feature>
<gene>
    <name evidence="3" type="ORF">I2F25_02150</name>
</gene>
<evidence type="ECO:0000259" key="2">
    <source>
        <dbReference type="SMART" id="SM00867"/>
    </source>
</evidence>
<dbReference type="SMART" id="SM00867">
    <property type="entry name" value="YceI"/>
    <property type="match status" value="1"/>
</dbReference>
<name>A0ABU6DQ87_9GAMM</name>
<dbReference type="SUPFAM" id="SSF101874">
    <property type="entry name" value="YceI-like"/>
    <property type="match status" value="1"/>
</dbReference>
<evidence type="ECO:0000313" key="3">
    <source>
        <dbReference type="EMBL" id="MEB5475870.1"/>
    </source>
</evidence>
<dbReference type="Gene3D" id="2.40.128.110">
    <property type="entry name" value="Lipid/polyisoprenoid-binding, YceI-like"/>
    <property type="match status" value="1"/>
</dbReference>
<dbReference type="PANTHER" id="PTHR34406:SF1">
    <property type="entry name" value="PROTEIN YCEI"/>
    <property type="match status" value="1"/>
</dbReference>
<organism evidence="3 4">
    <name type="scientific">Acinetobacter pollinis</name>
    <dbReference type="NCBI Taxonomy" id="2605270"/>
    <lineage>
        <taxon>Bacteria</taxon>
        <taxon>Pseudomonadati</taxon>
        <taxon>Pseudomonadota</taxon>
        <taxon>Gammaproteobacteria</taxon>
        <taxon>Moraxellales</taxon>
        <taxon>Moraxellaceae</taxon>
        <taxon>Acinetobacter</taxon>
    </lineage>
</organism>
<protein>
    <submittedName>
        <fullName evidence="3">YceI family protein</fullName>
    </submittedName>
</protein>